<dbReference type="RefSeq" id="WP_154307909.1">
    <property type="nucleotide sequence ID" value="NZ_WKKI01000020.1"/>
</dbReference>
<dbReference type="Pfam" id="PF05525">
    <property type="entry name" value="Branch_AA_trans"/>
    <property type="match status" value="1"/>
</dbReference>
<keyword evidence="11" id="KW-1185">Reference proteome</keyword>
<feature type="transmembrane region" description="Helical" evidence="9">
    <location>
        <begin position="237"/>
        <end position="258"/>
    </location>
</feature>
<gene>
    <name evidence="10" type="primary">brnQ</name>
    <name evidence="10" type="ORF">GJU40_11395</name>
</gene>
<evidence type="ECO:0000256" key="6">
    <source>
        <dbReference type="ARBA" id="ARBA00022970"/>
    </source>
</evidence>
<keyword evidence="6 9" id="KW-0029">Amino-acid transport</keyword>
<proteinExistence type="inferred from homology"/>
<evidence type="ECO:0000313" key="11">
    <source>
        <dbReference type="Proteomes" id="UP000448867"/>
    </source>
</evidence>
<keyword evidence="3 9" id="KW-0813">Transport</keyword>
<dbReference type="GO" id="GO:0005304">
    <property type="term" value="F:L-valine transmembrane transporter activity"/>
    <property type="evidence" value="ECO:0007669"/>
    <property type="project" value="TreeGrafter"/>
</dbReference>
<protein>
    <recommendedName>
        <fullName evidence="9">Branched-chain amino acid transport system carrier protein</fullName>
    </recommendedName>
</protein>
<evidence type="ECO:0000256" key="5">
    <source>
        <dbReference type="ARBA" id="ARBA00022692"/>
    </source>
</evidence>
<dbReference type="GO" id="GO:0015820">
    <property type="term" value="P:L-leucine transport"/>
    <property type="evidence" value="ECO:0007669"/>
    <property type="project" value="TreeGrafter"/>
</dbReference>
<evidence type="ECO:0000256" key="4">
    <source>
        <dbReference type="ARBA" id="ARBA00022475"/>
    </source>
</evidence>
<comment type="similarity">
    <text evidence="2 9">Belongs to the branched chain amino acid transporter family.</text>
</comment>
<dbReference type="AlphaFoldDB" id="A0A7X2IZN3"/>
<dbReference type="NCBIfam" id="TIGR00796">
    <property type="entry name" value="livcs"/>
    <property type="match status" value="1"/>
</dbReference>
<name>A0A7X2IZN3_9BACI</name>
<dbReference type="InterPro" id="IPR004685">
    <property type="entry name" value="Brnchd-chn_aa_trnsp_Livcs"/>
</dbReference>
<keyword evidence="5 9" id="KW-0812">Transmembrane</keyword>
<comment type="function">
    <text evidence="9">Component of the transport system for branched-chain amino acids.</text>
</comment>
<feature type="transmembrane region" description="Helical" evidence="9">
    <location>
        <begin position="317"/>
        <end position="336"/>
    </location>
</feature>
<feature type="transmembrane region" description="Helical" evidence="9">
    <location>
        <begin position="123"/>
        <end position="142"/>
    </location>
</feature>
<sequence>MKQTLSGKETFIIGLMLFALFLGAGNMIFPPLLGQSAGENVWIAVAGFLITGVGLPLLGVVAVGLSGNDVQSLARKVHPLFGVAFPIIMYLAIGPMFGIPRTGTVAFEIGVTPYLPEEMERNGISLLIYTVVFFSITYALALNPAKLVDRIGKILTPALLAVLALLMFKAFATPMGTFQPTQEPYTEGAFFTGFLEGYLTMDTIAALVFGIVIVTAIKERGVTSRKAIAGATVKAGLVAAAGMAAVYLSLAYLGATSVESIGYSENGAVILSNSATYLYGSLGTAVLSLAITFACLTTSVGLVSACGNYFSKILPSISYRTVILIVTIFGAVIANIGLTQLIAFSLPILVAIYPLAIVLILLSFLDPLFKGSSLVYGFSILLTGIFSMFDGLTTANINLGAIETLLEKYLPFFEIGIGWVIPALIGGILGFILSFLRPNHHA</sequence>
<dbReference type="EMBL" id="WKKI01000020">
    <property type="protein sequence ID" value="MRX72753.1"/>
    <property type="molecule type" value="Genomic_DNA"/>
</dbReference>
<evidence type="ECO:0000256" key="8">
    <source>
        <dbReference type="ARBA" id="ARBA00023136"/>
    </source>
</evidence>
<evidence type="ECO:0000256" key="1">
    <source>
        <dbReference type="ARBA" id="ARBA00004651"/>
    </source>
</evidence>
<keyword evidence="8 9" id="KW-0472">Membrane</keyword>
<evidence type="ECO:0000256" key="2">
    <source>
        <dbReference type="ARBA" id="ARBA00008540"/>
    </source>
</evidence>
<dbReference type="Proteomes" id="UP000448867">
    <property type="component" value="Unassembled WGS sequence"/>
</dbReference>
<dbReference type="GO" id="GO:0005886">
    <property type="term" value="C:plasma membrane"/>
    <property type="evidence" value="ECO:0007669"/>
    <property type="project" value="UniProtKB-SubCell"/>
</dbReference>
<dbReference type="PANTHER" id="PTHR30588">
    <property type="entry name" value="BRANCHED-CHAIN AMINO ACID TRANSPORT SYSTEM 2 CARRIER PROTEIN"/>
    <property type="match status" value="1"/>
</dbReference>
<dbReference type="PANTHER" id="PTHR30588:SF8">
    <property type="entry name" value="BRANCHED-CHAIN AMINO ACID PERMEASE BRAB"/>
    <property type="match status" value="1"/>
</dbReference>
<feature type="transmembrane region" description="Helical" evidence="9">
    <location>
        <begin position="154"/>
        <end position="178"/>
    </location>
</feature>
<evidence type="ECO:0000256" key="7">
    <source>
        <dbReference type="ARBA" id="ARBA00022989"/>
    </source>
</evidence>
<accession>A0A7X2IZN3</accession>
<feature type="transmembrane region" description="Helical" evidence="9">
    <location>
        <begin position="198"/>
        <end position="217"/>
    </location>
</feature>
<organism evidence="10 11">
    <name type="scientific">Metabacillus lacus</name>
    <dbReference type="NCBI Taxonomy" id="1983721"/>
    <lineage>
        <taxon>Bacteria</taxon>
        <taxon>Bacillati</taxon>
        <taxon>Bacillota</taxon>
        <taxon>Bacilli</taxon>
        <taxon>Bacillales</taxon>
        <taxon>Bacillaceae</taxon>
        <taxon>Metabacillus</taxon>
    </lineage>
</organism>
<evidence type="ECO:0000256" key="9">
    <source>
        <dbReference type="RuleBase" id="RU362122"/>
    </source>
</evidence>
<feature type="transmembrane region" description="Helical" evidence="9">
    <location>
        <begin position="342"/>
        <end position="362"/>
    </location>
</feature>
<feature type="transmembrane region" description="Helical" evidence="9">
    <location>
        <begin position="415"/>
        <end position="436"/>
    </location>
</feature>
<reference evidence="10 11" key="1">
    <citation type="submission" date="2019-11" db="EMBL/GenBank/DDBJ databases">
        <title>Bacillus lacus genome.</title>
        <authorList>
            <person name="Allen C.J."/>
            <person name="Newman J.D."/>
        </authorList>
    </citation>
    <scope>NUCLEOTIDE SEQUENCE [LARGE SCALE GENOMIC DNA]</scope>
    <source>
        <strain evidence="10 11">KCTC 33946</strain>
    </source>
</reference>
<feature type="transmembrane region" description="Helical" evidence="9">
    <location>
        <begin position="77"/>
        <end position="97"/>
    </location>
</feature>
<dbReference type="OrthoDB" id="9783920at2"/>
<keyword evidence="7 9" id="KW-1133">Transmembrane helix</keyword>
<feature type="transmembrane region" description="Helical" evidence="9">
    <location>
        <begin position="12"/>
        <end position="29"/>
    </location>
</feature>
<keyword evidence="4" id="KW-1003">Cell membrane</keyword>
<feature type="transmembrane region" description="Helical" evidence="9">
    <location>
        <begin position="41"/>
        <end position="65"/>
    </location>
</feature>
<feature type="transmembrane region" description="Helical" evidence="9">
    <location>
        <begin position="374"/>
        <end position="395"/>
    </location>
</feature>
<comment type="caution">
    <text evidence="10">The sequence shown here is derived from an EMBL/GenBank/DDBJ whole genome shotgun (WGS) entry which is preliminary data.</text>
</comment>
<evidence type="ECO:0000256" key="3">
    <source>
        <dbReference type="ARBA" id="ARBA00022448"/>
    </source>
</evidence>
<dbReference type="GO" id="GO:0015190">
    <property type="term" value="F:L-leucine transmembrane transporter activity"/>
    <property type="evidence" value="ECO:0007669"/>
    <property type="project" value="TreeGrafter"/>
</dbReference>
<dbReference type="GO" id="GO:0015188">
    <property type="term" value="F:L-isoleucine transmembrane transporter activity"/>
    <property type="evidence" value="ECO:0007669"/>
    <property type="project" value="TreeGrafter"/>
</dbReference>
<comment type="subcellular location">
    <subcellularLocation>
        <location evidence="1 9">Cell membrane</location>
        <topology evidence="1 9">Multi-pass membrane protein</topology>
    </subcellularLocation>
</comment>
<evidence type="ECO:0000313" key="10">
    <source>
        <dbReference type="EMBL" id="MRX72753.1"/>
    </source>
</evidence>
<feature type="transmembrane region" description="Helical" evidence="9">
    <location>
        <begin position="278"/>
        <end position="305"/>
    </location>
</feature>
<dbReference type="GO" id="GO:0015818">
    <property type="term" value="P:isoleucine transport"/>
    <property type="evidence" value="ECO:0007669"/>
    <property type="project" value="TreeGrafter"/>
</dbReference>